<gene>
    <name evidence="1" type="ORF">AS156_36100</name>
</gene>
<evidence type="ECO:0000313" key="1">
    <source>
        <dbReference type="EMBL" id="KWV58223.1"/>
    </source>
</evidence>
<dbReference type="Pfam" id="PF14022">
    <property type="entry name" value="DUF4238"/>
    <property type="match status" value="1"/>
</dbReference>
<evidence type="ECO:0000313" key="2">
    <source>
        <dbReference type="Proteomes" id="UP000057737"/>
    </source>
</evidence>
<organism evidence="1 2">
    <name type="scientific">Bradyrhizobium macuxiense</name>
    <dbReference type="NCBI Taxonomy" id="1755647"/>
    <lineage>
        <taxon>Bacteria</taxon>
        <taxon>Pseudomonadati</taxon>
        <taxon>Pseudomonadota</taxon>
        <taxon>Alphaproteobacteria</taxon>
        <taxon>Hyphomicrobiales</taxon>
        <taxon>Nitrobacteraceae</taxon>
        <taxon>Bradyrhizobium</taxon>
    </lineage>
</organism>
<dbReference type="OrthoDB" id="5918636at2"/>
<name>A0A109JZX1_9BRAD</name>
<accession>A0A109JZX1</accession>
<comment type="caution">
    <text evidence="1">The sequence shown here is derived from an EMBL/GenBank/DDBJ whole genome shotgun (WGS) entry which is preliminary data.</text>
</comment>
<dbReference type="Proteomes" id="UP000057737">
    <property type="component" value="Unassembled WGS sequence"/>
</dbReference>
<reference evidence="1 2" key="1">
    <citation type="submission" date="2015-11" db="EMBL/GenBank/DDBJ databases">
        <title>Draft Genome Sequence of the Strain BR 10303 (Bradyrhizobium sp.) isolated from nodules of Centrolobium paraense.</title>
        <authorList>
            <person name="Zelli J.E."/>
            <person name="Simoes-Araujo J.L."/>
            <person name="Barauna A.C."/>
            <person name="Silva K."/>
        </authorList>
    </citation>
    <scope>NUCLEOTIDE SEQUENCE [LARGE SCALE GENOMIC DNA]</scope>
    <source>
        <strain evidence="1 2">BR 10303</strain>
    </source>
</reference>
<protein>
    <recommendedName>
        <fullName evidence="3">DUF4238 domain-containing protein</fullName>
    </recommendedName>
</protein>
<proteinExistence type="predicted"/>
<sequence>MPAFFLVQWADSSGKLVEYTIKHGRLIAKPVGPRATGFEPHLYSFPDLPPDATCFLEAVFFDYADRVAAEALRNHLSAAPVRWTSELTSAWSRFVIAIHLRHPDAMPELRAAAKSVWEGSSEEYQARYEAIKRAEDPATLDEYLATRDPLTATKIGVNMIIRVFDNEILGKHLNNMTWGVIDVGRSPYRFLLSDRAVSFANRTNADGSACLPISPTRLFVAANTLDRLQRLRALSPCDIVHNSNRFLVGRARRFVWAHDRSQGDFIAKHMSQRMEKTPLFPNIGFNR</sequence>
<evidence type="ECO:0008006" key="3">
    <source>
        <dbReference type="Google" id="ProtNLM"/>
    </source>
</evidence>
<dbReference type="EMBL" id="LNCU01000039">
    <property type="protein sequence ID" value="KWV58223.1"/>
    <property type="molecule type" value="Genomic_DNA"/>
</dbReference>
<dbReference type="InterPro" id="IPR025332">
    <property type="entry name" value="DUF4238"/>
</dbReference>
<dbReference type="AlphaFoldDB" id="A0A109JZX1"/>
<keyword evidence="2" id="KW-1185">Reference proteome</keyword>
<dbReference type="RefSeq" id="WP_066503963.1">
    <property type="nucleotide sequence ID" value="NZ_LNCU01000039.1"/>
</dbReference>